<dbReference type="EMBL" id="JAYKXP010000051">
    <property type="protein sequence ID" value="KAK7036516.1"/>
    <property type="molecule type" value="Genomic_DNA"/>
</dbReference>
<protein>
    <submittedName>
        <fullName evidence="2">Uncharacterized protein</fullName>
    </submittedName>
</protein>
<name>A0AAW0CDC2_9AGAR</name>
<gene>
    <name evidence="2" type="ORF">VNI00_011713</name>
</gene>
<reference evidence="2 3" key="1">
    <citation type="submission" date="2024-01" db="EMBL/GenBank/DDBJ databases">
        <title>A draft genome for a cacao thread blight-causing isolate of Paramarasmius palmivorus.</title>
        <authorList>
            <person name="Baruah I.K."/>
            <person name="Bukari Y."/>
            <person name="Amoako-Attah I."/>
            <person name="Meinhardt L.W."/>
            <person name="Bailey B.A."/>
            <person name="Cohen S.P."/>
        </authorList>
    </citation>
    <scope>NUCLEOTIDE SEQUENCE [LARGE SCALE GENOMIC DNA]</scope>
    <source>
        <strain evidence="2 3">GH-12</strain>
    </source>
</reference>
<feature type="compositionally biased region" description="Basic and acidic residues" evidence="1">
    <location>
        <begin position="160"/>
        <end position="175"/>
    </location>
</feature>
<feature type="compositionally biased region" description="Pro residues" evidence="1">
    <location>
        <begin position="208"/>
        <end position="217"/>
    </location>
</feature>
<organism evidence="2 3">
    <name type="scientific">Paramarasmius palmivorus</name>
    <dbReference type="NCBI Taxonomy" id="297713"/>
    <lineage>
        <taxon>Eukaryota</taxon>
        <taxon>Fungi</taxon>
        <taxon>Dikarya</taxon>
        <taxon>Basidiomycota</taxon>
        <taxon>Agaricomycotina</taxon>
        <taxon>Agaricomycetes</taxon>
        <taxon>Agaricomycetidae</taxon>
        <taxon>Agaricales</taxon>
        <taxon>Marasmiineae</taxon>
        <taxon>Marasmiaceae</taxon>
        <taxon>Paramarasmius</taxon>
    </lineage>
</organism>
<feature type="region of interest" description="Disordered" evidence="1">
    <location>
        <begin position="150"/>
        <end position="239"/>
    </location>
</feature>
<keyword evidence="3" id="KW-1185">Reference proteome</keyword>
<comment type="caution">
    <text evidence="2">The sequence shown here is derived from an EMBL/GenBank/DDBJ whole genome shotgun (WGS) entry which is preliminary data.</text>
</comment>
<feature type="compositionally biased region" description="Polar residues" evidence="1">
    <location>
        <begin position="61"/>
        <end position="76"/>
    </location>
</feature>
<accession>A0AAW0CDC2</accession>
<dbReference type="Proteomes" id="UP001383192">
    <property type="component" value="Unassembled WGS sequence"/>
</dbReference>
<evidence type="ECO:0000313" key="2">
    <source>
        <dbReference type="EMBL" id="KAK7036516.1"/>
    </source>
</evidence>
<dbReference type="AlphaFoldDB" id="A0AAW0CDC2"/>
<feature type="region of interest" description="Disordered" evidence="1">
    <location>
        <begin position="58"/>
        <end position="92"/>
    </location>
</feature>
<proteinExistence type="predicted"/>
<evidence type="ECO:0000256" key="1">
    <source>
        <dbReference type="SAM" id="MobiDB-lite"/>
    </source>
</evidence>
<sequence length="256" mass="28387">MSLTNADSICDARHEIKKIQKTNTSSSVETVEEEGSFDDGYTLSAYGDISHSEIYFVPSVPSETCPSPTRQSSTYRRNAKKPPPPGLRKNNLLRMRSKSSEEQNVAQLAQKAAMSQPELDFNTLVATLRQARSNIAKDRPTMPYLKCIEAKARSPRSTRKPIEDKDEEIQVEKAVVKKPGTAQTVPVPSPLKLVNSPTRPDKKANAPSPSPKPPASPKPWRANGLPRRGPLPRWDLMDPDVILEGKNYRLKSCLST</sequence>
<evidence type="ECO:0000313" key="3">
    <source>
        <dbReference type="Proteomes" id="UP001383192"/>
    </source>
</evidence>